<dbReference type="Pfam" id="PF07653">
    <property type="entry name" value="SH3_2"/>
    <property type="match status" value="1"/>
</dbReference>
<feature type="compositionally biased region" description="Polar residues" evidence="7">
    <location>
        <begin position="158"/>
        <end position="177"/>
    </location>
</feature>
<dbReference type="InterPro" id="IPR001849">
    <property type="entry name" value="PH_domain"/>
</dbReference>
<dbReference type="InterPro" id="IPR000219">
    <property type="entry name" value="DH_dom"/>
</dbReference>
<dbReference type="SUPFAM" id="SSF48065">
    <property type="entry name" value="DBL homology domain (DH-domain)"/>
    <property type="match status" value="1"/>
</dbReference>
<dbReference type="SUPFAM" id="SSF47473">
    <property type="entry name" value="EF-hand"/>
    <property type="match status" value="2"/>
</dbReference>
<evidence type="ECO:0000256" key="1">
    <source>
        <dbReference type="ARBA" id="ARBA00022443"/>
    </source>
</evidence>
<dbReference type="GO" id="GO:0005737">
    <property type="term" value="C:cytoplasm"/>
    <property type="evidence" value="ECO:0007669"/>
    <property type="project" value="TreeGrafter"/>
</dbReference>
<dbReference type="InterPro" id="IPR000261">
    <property type="entry name" value="EH_dom"/>
</dbReference>
<evidence type="ECO:0000256" key="2">
    <source>
        <dbReference type="ARBA" id="ARBA00022837"/>
    </source>
</evidence>
<dbReference type="SMART" id="SM00027">
    <property type="entry name" value="EH"/>
    <property type="match status" value="2"/>
</dbReference>
<feature type="compositionally biased region" description="Basic and acidic residues" evidence="7">
    <location>
        <begin position="1"/>
        <end position="11"/>
    </location>
</feature>
<dbReference type="GO" id="GO:0042734">
    <property type="term" value="C:presynaptic membrane"/>
    <property type="evidence" value="ECO:0007669"/>
    <property type="project" value="TreeGrafter"/>
</dbReference>
<dbReference type="FunFam" id="2.30.30.40:FF:000072">
    <property type="entry name" value="Unconventional Myosin IB"/>
    <property type="match status" value="1"/>
</dbReference>
<feature type="domain" description="SH3" evidence="9">
    <location>
        <begin position="1315"/>
        <end position="1373"/>
    </location>
</feature>
<dbReference type="SMART" id="SM00325">
    <property type="entry name" value="RhoGEF"/>
    <property type="match status" value="1"/>
</dbReference>
<dbReference type="InterPro" id="IPR035899">
    <property type="entry name" value="DBL_dom_sf"/>
</dbReference>
<dbReference type="SMART" id="SM01416">
    <property type="entry name" value="Ribosomal_L19e"/>
    <property type="match status" value="1"/>
</dbReference>
<feature type="region of interest" description="Disordered" evidence="7">
    <location>
        <begin position="38"/>
        <end position="336"/>
    </location>
</feature>
<feature type="region of interest" description="Disordered" evidence="7">
    <location>
        <begin position="516"/>
        <end position="546"/>
    </location>
</feature>
<feature type="region of interest" description="Disordered" evidence="7">
    <location>
        <begin position="1109"/>
        <end position="1130"/>
    </location>
</feature>
<dbReference type="PANTHER" id="PTHR11216:SF170">
    <property type="entry name" value="DYNAMIN ASSOCIATED PROTEIN 160, ISOFORM D"/>
    <property type="match status" value="1"/>
</dbReference>
<dbReference type="Pfam" id="PF14604">
    <property type="entry name" value="SH3_9"/>
    <property type="match status" value="2"/>
</dbReference>
<dbReference type="Gene3D" id="1.10.1200.240">
    <property type="match status" value="1"/>
</dbReference>
<dbReference type="SUPFAM" id="SSF50044">
    <property type="entry name" value="SH3-domain"/>
    <property type="match status" value="5"/>
</dbReference>
<feature type="compositionally biased region" description="Acidic residues" evidence="7">
    <location>
        <begin position="58"/>
        <end position="70"/>
    </location>
</feature>
<dbReference type="Gene3D" id="1.20.900.10">
    <property type="entry name" value="Dbl homology (DH) domain"/>
    <property type="match status" value="1"/>
</dbReference>
<dbReference type="Gene3D" id="2.60.120.290">
    <property type="entry name" value="Spermadhesin, CUB domain"/>
    <property type="match status" value="1"/>
</dbReference>
<dbReference type="PROSITE" id="PS50002">
    <property type="entry name" value="SH3"/>
    <property type="match status" value="5"/>
</dbReference>
<feature type="domain" description="EH" evidence="12">
    <location>
        <begin position="562"/>
        <end position="650"/>
    </location>
</feature>
<protein>
    <submittedName>
        <fullName evidence="14">Epidermal growth factor receptor</fullName>
    </submittedName>
</protein>
<dbReference type="EMBL" id="MT989435">
    <property type="protein sequence ID" value="UGW01545.1"/>
    <property type="molecule type" value="mRNA"/>
</dbReference>
<dbReference type="InterPro" id="IPR000196">
    <property type="entry name" value="Ribosomal_eL19_dom"/>
</dbReference>
<dbReference type="Gene3D" id="2.30.29.30">
    <property type="entry name" value="Pleckstrin-homology domain (PH domain)/Phosphotyrosine-binding domain (PTB)"/>
    <property type="match status" value="1"/>
</dbReference>
<accession>A0A8K1X2X9</accession>
<dbReference type="InterPro" id="IPR035914">
    <property type="entry name" value="Sperma_CUB_dom_sf"/>
</dbReference>
<feature type="compositionally biased region" description="Basic residues" evidence="7">
    <location>
        <begin position="530"/>
        <end position="542"/>
    </location>
</feature>
<feature type="domain" description="DH" evidence="11">
    <location>
        <begin position="1730"/>
        <end position="1908"/>
    </location>
</feature>
<dbReference type="Pfam" id="PF16652">
    <property type="entry name" value="PH_13"/>
    <property type="match status" value="1"/>
</dbReference>
<feature type="compositionally biased region" description="Low complexity" evidence="7">
    <location>
        <begin position="1176"/>
        <end position="1210"/>
    </location>
</feature>
<dbReference type="CDD" id="cd11839">
    <property type="entry name" value="SH3_Intersectin_4"/>
    <property type="match status" value="1"/>
</dbReference>
<dbReference type="Pfam" id="PF00018">
    <property type="entry name" value="SH3_1"/>
    <property type="match status" value="2"/>
</dbReference>
<dbReference type="SMART" id="SM00326">
    <property type="entry name" value="SH3"/>
    <property type="match status" value="5"/>
</dbReference>
<dbReference type="GO" id="GO:0060090">
    <property type="term" value="F:molecular adaptor activity"/>
    <property type="evidence" value="ECO:0007669"/>
    <property type="project" value="TreeGrafter"/>
</dbReference>
<proteinExistence type="evidence at transcript level"/>
<dbReference type="GO" id="GO:0097708">
    <property type="term" value="C:intracellular vesicle"/>
    <property type="evidence" value="ECO:0007669"/>
    <property type="project" value="TreeGrafter"/>
</dbReference>
<dbReference type="SUPFAM" id="SSF48140">
    <property type="entry name" value="Ribosomal protein L19 (L19e)"/>
    <property type="match status" value="1"/>
</dbReference>
<dbReference type="Pfam" id="PF25476">
    <property type="entry name" value="Ribosomal_L19e_C"/>
    <property type="match status" value="1"/>
</dbReference>
<feature type="domain" description="EF-hand" evidence="13">
    <location>
        <begin position="594"/>
        <end position="629"/>
    </location>
</feature>
<dbReference type="Pfam" id="PF00621">
    <property type="entry name" value="RhoGEF"/>
    <property type="match status" value="1"/>
</dbReference>
<dbReference type="GO" id="GO:0005509">
    <property type="term" value="F:calcium ion binding"/>
    <property type="evidence" value="ECO:0007669"/>
    <property type="project" value="InterPro"/>
</dbReference>
<dbReference type="InterPro" id="IPR036028">
    <property type="entry name" value="SH3-like_dom_sf"/>
</dbReference>
<dbReference type="InterPro" id="IPR035970">
    <property type="entry name" value="60S_ribosomal_eL19_sf"/>
</dbReference>
<evidence type="ECO:0000259" key="9">
    <source>
        <dbReference type="PROSITE" id="PS50002"/>
    </source>
</evidence>
<keyword evidence="3" id="KW-1015">Disulfide bond</keyword>
<feature type="compositionally biased region" description="Basic and acidic residues" evidence="7">
    <location>
        <begin position="43"/>
        <end position="53"/>
    </location>
</feature>
<feature type="domain" description="SH3" evidence="9">
    <location>
        <begin position="1401"/>
        <end position="1459"/>
    </location>
</feature>
<dbReference type="FunFam" id="1.10.238.10:FF:000055">
    <property type="entry name" value="Intersectin-1 isoform 1"/>
    <property type="match status" value="1"/>
</dbReference>
<dbReference type="SUPFAM" id="SSF50729">
    <property type="entry name" value="PH domain-like"/>
    <property type="match status" value="1"/>
</dbReference>
<dbReference type="InterPro" id="IPR018247">
    <property type="entry name" value="EF_Hand_1_Ca_BS"/>
</dbReference>
<dbReference type="InterPro" id="IPR011992">
    <property type="entry name" value="EF-hand-dom_pair"/>
</dbReference>
<evidence type="ECO:0000259" key="12">
    <source>
        <dbReference type="PROSITE" id="PS50031"/>
    </source>
</evidence>
<dbReference type="Pfam" id="PF12763">
    <property type="entry name" value="EH"/>
    <property type="match status" value="2"/>
</dbReference>
<feature type="domain" description="SH3" evidence="9">
    <location>
        <begin position="1510"/>
        <end position="1574"/>
    </location>
</feature>
<keyword evidence="14" id="KW-0675">Receptor</keyword>
<dbReference type="GO" id="GO:0003735">
    <property type="term" value="F:structural constituent of ribosome"/>
    <property type="evidence" value="ECO:0007669"/>
    <property type="project" value="InterPro"/>
</dbReference>
<reference evidence="14" key="1">
    <citation type="submission" date="2020-09" db="EMBL/GenBank/DDBJ databases">
        <authorList>
            <person name="Wang J."/>
            <person name="Fu S."/>
            <person name="Xu Z."/>
            <person name="Cheng J."/>
            <person name="Shi M."/>
            <person name="Fan N."/>
            <person name="Song J."/>
            <person name="Tian X."/>
            <person name="Cheng J."/>
            <person name="Ni S."/>
            <person name="He Y."/>
            <person name="Wenwen W."/>
            <person name="Li F."/>
            <person name="Peng H."/>
            <person name="Wang B."/>
            <person name="Wang H."/>
            <person name="Lu X."/>
            <person name="Ma Y."/>
            <person name="Liang G."/>
        </authorList>
    </citation>
    <scope>NUCLEOTIDE SEQUENCE</scope>
</reference>
<organism evidence="14">
    <name type="scientific">Eriocheir sinensis</name>
    <name type="common">Chinese mitten crab</name>
    <dbReference type="NCBI Taxonomy" id="95602"/>
    <lineage>
        <taxon>Eukaryota</taxon>
        <taxon>Metazoa</taxon>
        <taxon>Ecdysozoa</taxon>
        <taxon>Arthropoda</taxon>
        <taxon>Crustacea</taxon>
        <taxon>Multicrustacea</taxon>
        <taxon>Malacostraca</taxon>
        <taxon>Eumalacostraca</taxon>
        <taxon>Eucarida</taxon>
        <taxon>Decapoda</taxon>
        <taxon>Pleocyemata</taxon>
        <taxon>Brachyura</taxon>
        <taxon>Eubrachyura</taxon>
        <taxon>Grapsoidea</taxon>
        <taxon>Varunidae</taxon>
        <taxon>Eriocheir</taxon>
    </lineage>
</organism>
<dbReference type="PROSITE" id="PS01180">
    <property type="entry name" value="CUB"/>
    <property type="match status" value="1"/>
</dbReference>
<feature type="region of interest" description="Disordered" evidence="7">
    <location>
        <begin position="844"/>
        <end position="904"/>
    </location>
</feature>
<dbReference type="Gene3D" id="2.30.30.40">
    <property type="entry name" value="SH3 Domains"/>
    <property type="match status" value="5"/>
</dbReference>
<feature type="domain" description="PH" evidence="10">
    <location>
        <begin position="1938"/>
        <end position="2046"/>
    </location>
</feature>
<dbReference type="GO" id="GO:0150007">
    <property type="term" value="P:clathrin-dependent synaptic vesicle endocytosis"/>
    <property type="evidence" value="ECO:0007669"/>
    <property type="project" value="TreeGrafter"/>
</dbReference>
<feature type="region of interest" description="Disordered" evidence="7">
    <location>
        <begin position="1574"/>
        <end position="1619"/>
    </location>
</feature>
<feature type="region of interest" description="Disordered" evidence="7">
    <location>
        <begin position="670"/>
        <end position="692"/>
    </location>
</feature>
<dbReference type="GO" id="GO:0006412">
    <property type="term" value="P:translation"/>
    <property type="evidence" value="ECO:0007669"/>
    <property type="project" value="InterPro"/>
</dbReference>
<dbReference type="InterPro" id="IPR001452">
    <property type="entry name" value="SH3_domain"/>
</dbReference>
<keyword evidence="6" id="KW-0175">Coiled coil</keyword>
<feature type="compositionally biased region" description="Polar residues" evidence="7">
    <location>
        <begin position="1575"/>
        <end position="1585"/>
    </location>
</feature>
<dbReference type="PROSITE" id="PS50222">
    <property type="entry name" value="EF_HAND_2"/>
    <property type="match status" value="2"/>
</dbReference>
<keyword evidence="1 5" id="KW-0728">SH3 domain</keyword>
<dbReference type="InterPro" id="IPR002048">
    <property type="entry name" value="EF_hand_dom"/>
</dbReference>
<evidence type="ECO:0000256" key="6">
    <source>
        <dbReference type="SAM" id="Coils"/>
    </source>
</evidence>
<dbReference type="PROSITE" id="PS00018">
    <property type="entry name" value="EF_HAND_1"/>
    <property type="match status" value="2"/>
</dbReference>
<evidence type="ECO:0000256" key="7">
    <source>
        <dbReference type="SAM" id="MobiDB-lite"/>
    </source>
</evidence>
<dbReference type="Gene3D" id="1.10.238.10">
    <property type="entry name" value="EF-hand"/>
    <property type="match status" value="2"/>
</dbReference>
<evidence type="ECO:0000256" key="4">
    <source>
        <dbReference type="PROSITE-ProRule" id="PRU00059"/>
    </source>
</evidence>
<dbReference type="InterPro" id="IPR000859">
    <property type="entry name" value="CUB_dom"/>
</dbReference>
<feature type="domain" description="EH" evidence="12">
    <location>
        <begin position="700"/>
        <end position="789"/>
    </location>
</feature>
<dbReference type="SMART" id="SM00054">
    <property type="entry name" value="EFh"/>
    <property type="match status" value="2"/>
</dbReference>
<feature type="compositionally biased region" description="Polar residues" evidence="7">
    <location>
        <begin position="679"/>
        <end position="688"/>
    </location>
</feature>
<dbReference type="SMART" id="SM00233">
    <property type="entry name" value="PH"/>
    <property type="match status" value="1"/>
</dbReference>
<feature type="coiled-coil region" evidence="6">
    <location>
        <begin position="982"/>
        <end position="1009"/>
    </location>
</feature>
<dbReference type="OrthoDB" id="207120at2759"/>
<feature type="compositionally biased region" description="Polar residues" evidence="7">
    <location>
        <begin position="1596"/>
        <end position="1611"/>
    </location>
</feature>
<name>A0A8K1X2X9_ERISI</name>
<sequence>MMLRLNKERKYGRTAPSPSRLWAVLNPAATLGSLSHIPLDSNRVVRRDLEPRQVPDPVVEESEPVNEESDSTTVGSDPTDGGFTGGLEAESEAPGGELETEGGGLGPIDAESDGGLTDGSTIPNVVSELTNEEPETINEEPEPTNVESEPTSVAAGSEITSGGSNGVSETNNEVSEPTSGPLETTSGESSTTSGPFEATSGTTETTSETSITTSGTSFTTSGTSITTSGTSITSDSSITTSGTTITTPSSSISTSEPTEPTSTASTPTEGSTSSTTSLAPEPTTEESEPTSVTSEPTDGDSELPDGGSTAEEEEAGAGASCGGDMVMPSPPVSHTPTQGFTLKQNISTPGWEDGRYPDEVDCVWNLKVGPECEVGLLLYQVVEGEVAQTPRCLRDYLEFVGPECEVGLLLYQVVEGEVVQTPRCLRDYLEFVQPNSHSTRYCGPLVNNREKVSGIDSWHTSQERNTTIRFRATAPRPLDDPAFVSGAPRGFVMEVTCQNIRKLIKDGLIIKKPQNVHSRARVRKNQEARRKGRHMGFGKRKGTANARMPQKMADPWVVTPGERIKHDEQFKTLRPIGGYITGEQAKGFFLQSRLPPPVLGIIWALSDVDGDGKMDLHEFSIACKLINLKLRGFTLPPTLPASLKQSACVGVAASQAPVASVAAVPPGAPGAPAGAAVQRTGSQDSGGAQTPGEWAVPQASKLKFTQVFNMSDRTKSGFLSGVQARNILIQSHLPQQLLAQIWALSDVDNDGRLSCEEFVLAMYLCESAKAGNKLPTVLPADLIPPTNRRQRASSIHSGGSGGTPVAELMGGINDNSFEDKRRENFEKGQAELERRRKALLDAQRRETEERLRREREEESKREKARLEAERRRQEELEREMQRQREIETQREQERKRQEEMREQARKDAEFQRQQEWEKQRLQELMNVRQRQQENMLSLKAKNQSLSIEFTTKKISETRQGVTEVKATIDTMRSTRDTYMTDMNQLKAAAREQNQRLLVLNQEKARLKARSTAAAGASGAEQAAVDASFTSKQMVIKQLQEKVDSIQAELSSKEEDVNNNLTDLTHMKEDIHTTAERCAELYLQYSEKRKQVMALREKLLNPDAAWGDAASSSWAVRPPPPSTTTTSSTMPLMANTGTVHEKPAVPPAPQKADGISKTNSTLITNNTSAVGWGVHNSTTSSSSTTTTTTAPWGAFSTTTTTTIPSTTSTTLSDKEENAVSGQGEGVMRRRALYQFDARNTDEISFMPGDVIVVTMTEGVEPGWLGGELRGQTGWFPEAYTELLESREAEAVSESLVRTHLENIPEEAVTNAAVQQKAMGEAVGVFPWRAKQRNHLSFNKGDRITVREKQDQWWFGELNNVGGWFPRSFVRMVSGPAAVTSPVTTPQEAPEEPPMPDNLVHDDVSEFYQALYPYQSGEPGDLIFNAGDVILVVKKEGDWWHGICNENSGIFPSNYVELMTNQFITSAGDKVEEQPEVTAASEEQVALGEKQAEADLQVVANEESNEEGSKGKKPEIASVLAPYDATSSNQLSLQRGQLVMIRKKTASGWWEGEVQAKGKKRQIGWFPATYVKIKGGSSRSTPVSMELTNREDAPPDQVSPTSANPLTQVTVTPPTDEPMKGPNDASNGFAEQVEALYPYTAMNEDELTFEAGAIISVIDKEDAAWWKGTIEGAIGVFPSNYVQPYPSDSANTAGTPDAEDSLCYRNHEKDGKKKVASRSSWHISMSSPVEQKRQIVIKEFLETEAVYLRELQLVDEVFIKAMRLSGIVSEKELDLLFVNWDELILSNSYFSKAVKVRCINSPGGVITMIGDVLCQQLSSVIEVNCVLQISQLKPYLRFCSLQMHGATLLGEKCQAGGPWADLVRQCQEHPLIQGHTLTSFLLKPMQRITRYPLLIKQVNEAVSQRDNTDKLEWMQKCVTCEGLQERLVFNSLTNTLGPRKLLHTGILHKAKSKRELVAFLLSDFLLLTTPNKSVASCTTLAMLERALTSTTCTMYRKPMFLTDLRVEGDKDSEMCFTLVSPACGDIAVSAPTTHERNNWLKKIAIAQKHIIDTERSLLHRQQSKFLGRTEIKIHQVYEETRHQPGAQPQVHKLALQEAKTGEVILKISLQLFERS</sequence>
<comment type="caution">
    <text evidence="4">Lacks conserved residue(s) required for the propagation of feature annotation.</text>
</comment>
<feature type="domain" description="EF-hand" evidence="13">
    <location>
        <begin position="733"/>
        <end position="768"/>
    </location>
</feature>
<dbReference type="PANTHER" id="PTHR11216">
    <property type="entry name" value="EH DOMAIN"/>
    <property type="match status" value="1"/>
</dbReference>
<feature type="compositionally biased region" description="Low complexity" evidence="7">
    <location>
        <begin position="178"/>
        <end position="282"/>
    </location>
</feature>
<dbReference type="CDD" id="cd11837">
    <property type="entry name" value="SH3_Intersectin_2"/>
    <property type="match status" value="1"/>
</dbReference>
<dbReference type="InterPro" id="IPR011993">
    <property type="entry name" value="PH-like_dom_sf"/>
</dbReference>
<dbReference type="CDD" id="cd00052">
    <property type="entry name" value="EH"/>
    <property type="match status" value="2"/>
</dbReference>
<evidence type="ECO:0000259" key="8">
    <source>
        <dbReference type="PROSITE" id="PS01180"/>
    </source>
</evidence>
<evidence type="ECO:0000256" key="3">
    <source>
        <dbReference type="ARBA" id="ARBA00023157"/>
    </source>
</evidence>
<feature type="domain" description="SH3" evidence="9">
    <location>
        <begin position="1626"/>
        <end position="1685"/>
    </location>
</feature>
<dbReference type="CDD" id="cd00160">
    <property type="entry name" value="RhoGEF"/>
    <property type="match status" value="1"/>
</dbReference>
<dbReference type="PROSITE" id="PS50003">
    <property type="entry name" value="PH_DOMAIN"/>
    <property type="match status" value="1"/>
</dbReference>
<dbReference type="PROSITE" id="PS50010">
    <property type="entry name" value="DH_2"/>
    <property type="match status" value="1"/>
</dbReference>
<dbReference type="GO" id="GO:0005085">
    <property type="term" value="F:guanyl-nucleotide exchange factor activity"/>
    <property type="evidence" value="ECO:0007669"/>
    <property type="project" value="InterPro"/>
</dbReference>
<dbReference type="PROSITE" id="PS50031">
    <property type="entry name" value="EH"/>
    <property type="match status" value="2"/>
</dbReference>
<evidence type="ECO:0000259" key="13">
    <source>
        <dbReference type="PROSITE" id="PS50222"/>
    </source>
</evidence>
<dbReference type="InterPro" id="IPR057260">
    <property type="entry name" value="Ribosomal_L19e_C"/>
</dbReference>
<evidence type="ECO:0000256" key="5">
    <source>
        <dbReference type="PROSITE-ProRule" id="PRU00192"/>
    </source>
</evidence>
<evidence type="ECO:0000259" key="10">
    <source>
        <dbReference type="PROSITE" id="PS50003"/>
    </source>
</evidence>
<feature type="domain" description="CUB" evidence="8">
    <location>
        <begin position="321"/>
        <end position="498"/>
    </location>
</feature>
<feature type="compositionally biased region" description="Acidic residues" evidence="7">
    <location>
        <begin position="130"/>
        <end position="142"/>
    </location>
</feature>
<feature type="region of interest" description="Disordered" evidence="7">
    <location>
        <begin position="1176"/>
        <end position="1222"/>
    </location>
</feature>
<feature type="region of interest" description="Disordered" evidence="7">
    <location>
        <begin position="782"/>
        <end position="819"/>
    </location>
</feature>
<evidence type="ECO:0000313" key="14">
    <source>
        <dbReference type="EMBL" id="UGW01545.1"/>
    </source>
</evidence>
<feature type="region of interest" description="Disordered" evidence="7">
    <location>
        <begin position="1"/>
        <end position="20"/>
    </location>
</feature>
<evidence type="ECO:0000259" key="11">
    <source>
        <dbReference type="PROSITE" id="PS50010"/>
    </source>
</evidence>
<feature type="domain" description="SH3" evidence="9">
    <location>
        <begin position="1223"/>
        <end position="1284"/>
    </location>
</feature>
<keyword evidence="2" id="KW-0106">Calcium</keyword>
<dbReference type="GO" id="GO:0005840">
    <property type="term" value="C:ribosome"/>
    <property type="evidence" value="ECO:0007669"/>
    <property type="project" value="InterPro"/>
</dbReference>
<dbReference type="PRINTS" id="PR00452">
    <property type="entry name" value="SH3DOMAIN"/>
</dbReference>